<name>A0ABS3FQE9_9CYAN</name>
<gene>
    <name evidence="1" type="ORF">J0895_09540</name>
</gene>
<reference evidence="1 2" key="1">
    <citation type="submission" date="2021-03" db="EMBL/GenBank/DDBJ databases">
        <title>Metabolic Capacity of the Antarctic Cyanobacterium Phormidium pseudopriestleyi that Sustains Oxygenic Photosynthesis in the Presence of Hydrogen Sulfide.</title>
        <authorList>
            <person name="Lumian J.E."/>
            <person name="Jungblut A.D."/>
            <person name="Dillon M.L."/>
            <person name="Hawes I."/>
            <person name="Doran P.T."/>
            <person name="Mackey T.J."/>
            <person name="Dick G.J."/>
            <person name="Grettenberger C.L."/>
            <person name="Sumner D.Y."/>
        </authorList>
    </citation>
    <scope>NUCLEOTIDE SEQUENCE [LARGE SCALE GENOMIC DNA]</scope>
    <source>
        <strain evidence="1 2">FRX01</strain>
    </source>
</reference>
<proteinExistence type="predicted"/>
<evidence type="ECO:0000313" key="2">
    <source>
        <dbReference type="Proteomes" id="UP000664844"/>
    </source>
</evidence>
<accession>A0ABS3FQE9</accession>
<keyword evidence="2" id="KW-1185">Reference proteome</keyword>
<dbReference type="EMBL" id="JAFLQW010000261">
    <property type="protein sequence ID" value="MBO0349345.1"/>
    <property type="molecule type" value="Genomic_DNA"/>
</dbReference>
<organism evidence="1 2">
    <name type="scientific">Phormidium pseudopriestleyi FRX01</name>
    <dbReference type="NCBI Taxonomy" id="1759528"/>
    <lineage>
        <taxon>Bacteria</taxon>
        <taxon>Bacillati</taxon>
        <taxon>Cyanobacteriota</taxon>
        <taxon>Cyanophyceae</taxon>
        <taxon>Oscillatoriophycideae</taxon>
        <taxon>Oscillatoriales</taxon>
        <taxon>Oscillatoriaceae</taxon>
        <taxon>Phormidium</taxon>
    </lineage>
</organism>
<protein>
    <submittedName>
        <fullName evidence="1">Uncharacterized protein</fullName>
    </submittedName>
</protein>
<comment type="caution">
    <text evidence="1">The sequence shown here is derived from an EMBL/GenBank/DDBJ whole genome shotgun (WGS) entry which is preliminary data.</text>
</comment>
<dbReference type="Proteomes" id="UP000664844">
    <property type="component" value="Unassembled WGS sequence"/>
</dbReference>
<evidence type="ECO:0000313" key="1">
    <source>
        <dbReference type="EMBL" id="MBO0349345.1"/>
    </source>
</evidence>
<sequence length="172" mass="19042">MLSSLGIAGCGMSFSSQTAEVTPTEQIIQVKLPVNVKIELKAGGSGNHELRGFNPETRLLQLAGVSRGLPLTEIAKIERDRQQNPGVVLGRRANIRGEDMGKPETWRVPFSAMQSGQETQITIRGPEAWNNDELQGKLELQSDYEFVLDEIIPLSEDEMEMVVSLVRRPPED</sequence>